<dbReference type="Proteomes" id="UP001165653">
    <property type="component" value="Unassembled WGS sequence"/>
</dbReference>
<proteinExistence type="predicted"/>
<organism evidence="3 4">
    <name type="scientific">Luteolibacter rhizosphaerae</name>
    <dbReference type="NCBI Taxonomy" id="2989719"/>
    <lineage>
        <taxon>Bacteria</taxon>
        <taxon>Pseudomonadati</taxon>
        <taxon>Verrucomicrobiota</taxon>
        <taxon>Verrucomicrobiia</taxon>
        <taxon>Verrucomicrobiales</taxon>
        <taxon>Verrucomicrobiaceae</taxon>
        <taxon>Luteolibacter</taxon>
    </lineage>
</organism>
<dbReference type="CDD" id="cd07341">
    <property type="entry name" value="M56_BlaR1_MecR1_like"/>
    <property type="match status" value="1"/>
</dbReference>
<gene>
    <name evidence="3" type="ORF">OJ996_15710</name>
</gene>
<feature type="transmembrane region" description="Helical" evidence="1">
    <location>
        <begin position="35"/>
        <end position="55"/>
    </location>
</feature>
<feature type="transmembrane region" description="Helical" evidence="1">
    <location>
        <begin position="310"/>
        <end position="331"/>
    </location>
</feature>
<feature type="transmembrane region" description="Helical" evidence="1">
    <location>
        <begin position="109"/>
        <end position="130"/>
    </location>
</feature>
<dbReference type="EMBL" id="JAPDDR010000008">
    <property type="protein sequence ID" value="MCW1915033.1"/>
    <property type="molecule type" value="Genomic_DNA"/>
</dbReference>
<evidence type="ECO:0000313" key="4">
    <source>
        <dbReference type="Proteomes" id="UP001165653"/>
    </source>
</evidence>
<keyword evidence="1" id="KW-1133">Transmembrane helix</keyword>
<reference evidence="3" key="1">
    <citation type="submission" date="2022-10" db="EMBL/GenBank/DDBJ databases">
        <title>Luteolibacter sp. GHJ8, whole genome shotgun sequencing project.</title>
        <authorList>
            <person name="Zhao G."/>
            <person name="Shen L."/>
        </authorList>
    </citation>
    <scope>NUCLEOTIDE SEQUENCE</scope>
    <source>
        <strain evidence="3">GHJ8</strain>
    </source>
</reference>
<dbReference type="PANTHER" id="PTHR34978">
    <property type="entry name" value="POSSIBLE SENSOR-TRANSDUCER PROTEIN BLAR"/>
    <property type="match status" value="1"/>
</dbReference>
<dbReference type="InterPro" id="IPR008756">
    <property type="entry name" value="Peptidase_M56"/>
</dbReference>
<dbReference type="InterPro" id="IPR052173">
    <property type="entry name" value="Beta-lactam_resp_regulator"/>
</dbReference>
<feature type="transmembrane region" description="Helical" evidence="1">
    <location>
        <begin position="6"/>
        <end position="28"/>
    </location>
</feature>
<keyword evidence="1" id="KW-0472">Membrane</keyword>
<evidence type="ECO:0000313" key="3">
    <source>
        <dbReference type="EMBL" id="MCW1915033.1"/>
    </source>
</evidence>
<sequence>MTLSPYLMTVALHALLLSAAVALLLACFRTPARRSALALAGVIAVAILPWFSALLPTHTPEPSAPLPLPSTTDSGSWRVFTIPADDFTIAPTPDAGSAPSFTLPSAWTLAAWAWPAGSVIALLAIACSLLKLHRWSTSFREPRSDEASLLASSLPPGLALGQIRLTAVPCSPCVTGFIRPLLVIPSALLDSSSARELLWILRHEQGHLIGHDSRWTLLIALSRALFWWNPFIHHLAGHWAAAREEVCDLHAETAERSGYGNFLIRLATACKGSHRLAAPMASGAKRRLRKRLVSFLNAPETISLRVGRPFIAILAMALPVLALCSSCVHIGGKKEQVATSSAGMPPLLLEAGKDRKGSMPNLMVKLSNKVLATATPLTFNGVVLDKSGTVLTSLELQLLMRQAATMRGAMLRTFPAISIRNGEKAVIEMIREKPPVPGEERITAGWELNQTIRYNGKSLRLGNHIRYAFVPDKQFSFSSQSPDGNEAPLSKSDWNKLEVMTAATEAKVPESHAVITYMGEDSSGLHTILITEVIPIDPTGRTVARYRDAIYSPHPRETLPGKVRVNAALLSGPSLSYLDTSLKDVNRIYSPDMMATHIVGIFTPWQWRLVKKDLKVEDLGPATFSANIEHQPWEKLPELMLAARRYKNDEGLVSLDISVKEPGEVRSGRFIRQALNVSTGTTVIYRFPSLEGKMPRHLALTVETVE</sequence>
<evidence type="ECO:0000259" key="2">
    <source>
        <dbReference type="Pfam" id="PF05569"/>
    </source>
</evidence>
<keyword evidence="1" id="KW-0812">Transmembrane</keyword>
<evidence type="ECO:0000256" key="1">
    <source>
        <dbReference type="SAM" id="Phobius"/>
    </source>
</evidence>
<accession>A0ABT3G5E1</accession>
<name>A0ABT3G5E1_9BACT</name>
<comment type="caution">
    <text evidence="3">The sequence shown here is derived from an EMBL/GenBank/DDBJ whole genome shotgun (WGS) entry which is preliminary data.</text>
</comment>
<protein>
    <submittedName>
        <fullName evidence="3">M56 family metallopeptidase</fullName>
    </submittedName>
</protein>
<feature type="domain" description="Peptidase M56" evidence="2">
    <location>
        <begin position="48"/>
        <end position="292"/>
    </location>
</feature>
<dbReference type="Pfam" id="PF05569">
    <property type="entry name" value="Peptidase_M56"/>
    <property type="match status" value="1"/>
</dbReference>
<dbReference type="RefSeq" id="WP_264514576.1">
    <property type="nucleotide sequence ID" value="NZ_JAPDDR010000008.1"/>
</dbReference>
<keyword evidence="4" id="KW-1185">Reference proteome</keyword>
<dbReference type="PANTHER" id="PTHR34978:SF3">
    <property type="entry name" value="SLR0241 PROTEIN"/>
    <property type="match status" value="1"/>
</dbReference>